<evidence type="ECO:0000313" key="1">
    <source>
        <dbReference type="EMBL" id="MBW32570.1"/>
    </source>
</evidence>
<dbReference type="AlphaFoldDB" id="A0A2M3ZVU3"/>
<reference evidence="1" key="1">
    <citation type="submission" date="2018-01" db="EMBL/GenBank/DDBJ databases">
        <title>An insight into the sialome of Amazonian anophelines.</title>
        <authorList>
            <person name="Ribeiro J.M."/>
            <person name="Scarpassa V."/>
            <person name="Calvo E."/>
        </authorList>
    </citation>
    <scope>NUCLEOTIDE SEQUENCE</scope>
    <source>
        <tissue evidence="1">Salivary glands</tissue>
    </source>
</reference>
<sequence length="69" mass="7204">MVSSSTSETDIVCPSGATWLVLLLCTIHNVPSAAAAIDQHTHTFATTHAIAYCDAHGAPLTYPSSHAHC</sequence>
<protein>
    <submittedName>
        <fullName evidence="1">Putative secreted peptide</fullName>
    </submittedName>
</protein>
<name>A0A2M3ZVU3_9DIPT</name>
<accession>A0A2M3ZVU3</accession>
<proteinExistence type="predicted"/>
<dbReference type="EMBL" id="GGFM01011819">
    <property type="protein sequence ID" value="MBW32570.1"/>
    <property type="molecule type" value="Transcribed_RNA"/>
</dbReference>
<organism evidence="1">
    <name type="scientific">Anopheles braziliensis</name>
    <dbReference type="NCBI Taxonomy" id="58242"/>
    <lineage>
        <taxon>Eukaryota</taxon>
        <taxon>Metazoa</taxon>
        <taxon>Ecdysozoa</taxon>
        <taxon>Arthropoda</taxon>
        <taxon>Hexapoda</taxon>
        <taxon>Insecta</taxon>
        <taxon>Pterygota</taxon>
        <taxon>Neoptera</taxon>
        <taxon>Endopterygota</taxon>
        <taxon>Diptera</taxon>
        <taxon>Nematocera</taxon>
        <taxon>Culicoidea</taxon>
        <taxon>Culicidae</taxon>
        <taxon>Anophelinae</taxon>
        <taxon>Anopheles</taxon>
    </lineage>
</organism>